<dbReference type="Gene3D" id="3.30.70.270">
    <property type="match status" value="1"/>
</dbReference>
<keyword evidence="6" id="KW-1185">Reference proteome</keyword>
<feature type="transmembrane region" description="Helical" evidence="2">
    <location>
        <begin position="65"/>
        <end position="82"/>
    </location>
</feature>
<name>A0A1W2BXC3_9BURK</name>
<dbReference type="AlphaFoldDB" id="A0A1W2BXC3"/>
<feature type="transmembrane region" description="Helical" evidence="2">
    <location>
        <begin position="6"/>
        <end position="27"/>
    </location>
</feature>
<dbReference type="STRING" id="1938817.SAMN06296008_11631"/>
<evidence type="ECO:0000256" key="2">
    <source>
        <dbReference type="SAM" id="Phobius"/>
    </source>
</evidence>
<dbReference type="InterPro" id="IPR013655">
    <property type="entry name" value="PAS_fold_3"/>
</dbReference>
<feature type="transmembrane region" description="Helical" evidence="2">
    <location>
        <begin position="194"/>
        <end position="213"/>
    </location>
</feature>
<reference evidence="5 6" key="1">
    <citation type="submission" date="2017-04" db="EMBL/GenBank/DDBJ databases">
        <authorList>
            <person name="Afonso C.L."/>
            <person name="Miller P.J."/>
            <person name="Scott M.A."/>
            <person name="Spackman E."/>
            <person name="Goraichik I."/>
            <person name="Dimitrov K.M."/>
            <person name="Suarez D.L."/>
            <person name="Swayne D.E."/>
        </authorList>
    </citation>
    <scope>NUCLEOTIDE SEQUENCE [LARGE SCALE GENOMIC DNA]</scope>
    <source>
        <strain evidence="5 6">VK13</strain>
    </source>
</reference>
<evidence type="ECO:0000313" key="6">
    <source>
        <dbReference type="Proteomes" id="UP000192708"/>
    </source>
</evidence>
<dbReference type="FunFam" id="3.30.70.270:FF:000001">
    <property type="entry name" value="Diguanylate cyclase domain protein"/>
    <property type="match status" value="1"/>
</dbReference>
<feature type="coiled-coil region" evidence="1">
    <location>
        <begin position="245"/>
        <end position="272"/>
    </location>
</feature>
<dbReference type="SMART" id="SM00086">
    <property type="entry name" value="PAC"/>
    <property type="match status" value="1"/>
</dbReference>
<dbReference type="CDD" id="cd00130">
    <property type="entry name" value="PAS"/>
    <property type="match status" value="1"/>
</dbReference>
<dbReference type="NCBIfam" id="TIGR00254">
    <property type="entry name" value="GGDEF"/>
    <property type="match status" value="1"/>
</dbReference>
<dbReference type="Pfam" id="PF08447">
    <property type="entry name" value="PAS_3"/>
    <property type="match status" value="1"/>
</dbReference>
<dbReference type="InterPro" id="IPR052163">
    <property type="entry name" value="DGC-Regulatory_Protein"/>
</dbReference>
<dbReference type="Gene3D" id="3.30.450.20">
    <property type="entry name" value="PAS domain"/>
    <property type="match status" value="1"/>
</dbReference>
<evidence type="ECO:0000259" key="4">
    <source>
        <dbReference type="PROSITE" id="PS50887"/>
    </source>
</evidence>
<gene>
    <name evidence="5" type="ORF">SAMN06296008_11631</name>
</gene>
<dbReference type="SUPFAM" id="SSF55073">
    <property type="entry name" value="Nucleotide cyclase"/>
    <property type="match status" value="1"/>
</dbReference>
<feature type="domain" description="PAC" evidence="3">
    <location>
        <begin position="344"/>
        <end position="397"/>
    </location>
</feature>
<dbReference type="GO" id="GO:0003824">
    <property type="term" value="F:catalytic activity"/>
    <property type="evidence" value="ECO:0007669"/>
    <property type="project" value="UniProtKB-ARBA"/>
</dbReference>
<feature type="domain" description="GGDEF" evidence="4">
    <location>
        <begin position="429"/>
        <end position="578"/>
    </location>
</feature>
<dbReference type="OrthoDB" id="9813903at2"/>
<dbReference type="PROSITE" id="PS50113">
    <property type="entry name" value="PAC"/>
    <property type="match status" value="1"/>
</dbReference>
<dbReference type="PANTHER" id="PTHR46663:SF2">
    <property type="entry name" value="GGDEF DOMAIN-CONTAINING PROTEIN"/>
    <property type="match status" value="1"/>
</dbReference>
<accession>A0A1W2BXC3</accession>
<dbReference type="CDD" id="cd01949">
    <property type="entry name" value="GGDEF"/>
    <property type="match status" value="1"/>
</dbReference>
<dbReference type="InterPro" id="IPR043128">
    <property type="entry name" value="Rev_trsase/Diguanyl_cyclase"/>
</dbReference>
<dbReference type="EMBL" id="FWXJ01000016">
    <property type="protein sequence ID" value="SMC77262.1"/>
    <property type="molecule type" value="Genomic_DNA"/>
</dbReference>
<keyword evidence="1" id="KW-0175">Coiled coil</keyword>
<evidence type="ECO:0000313" key="5">
    <source>
        <dbReference type="EMBL" id="SMC77262.1"/>
    </source>
</evidence>
<dbReference type="RefSeq" id="WP_084285488.1">
    <property type="nucleotide sequence ID" value="NZ_FWXJ01000016.1"/>
</dbReference>
<dbReference type="InterPro" id="IPR000700">
    <property type="entry name" value="PAS-assoc_C"/>
</dbReference>
<feature type="transmembrane region" description="Helical" evidence="2">
    <location>
        <begin position="94"/>
        <end position="111"/>
    </location>
</feature>
<dbReference type="InterPro" id="IPR000014">
    <property type="entry name" value="PAS"/>
</dbReference>
<sequence>MLSLNEIFFLTSALIMWGLVAASKPLVNKRKLLESENAWFLTFVFSACAFSFFTIASILNLVLLTFANTCFVAGNMYLALFCRSLRKPSNKTSKWLPIMAILIFALVFEYLRQRGVFTERVLLVVSTSSLCLLWQLIELGLLGKVRLKHLRLFFFITVVELILTFMRLAAIFFQQLPSNINLYQEPFELALIRWIWFALMVISYVTIIAYWVGRISSENLKTIEENNLMKLEIANNKILQSDWQLLTTLQEVKSMEVKLDDAENELLKREELLRYVLDISGDGIWDWNILTGEVKHNSRWIEMLGEDPGQPYFSVEDFKKRIHPDDLNAVLDQLRATLEDHQEYRYSYRMLRTNGRQIWVRDRGAVVEKSEDGTPIRMVGAISDISEEVATQEKLQELAFYDPLTQVLNRRIFEDRLDQTLKNSERHQQYCALLILDLDKFKNLNDSYGHQMGDVRLMEVAKRMKEIIREIDTIARIGGDEFSIILGELGLEYSVACEQAKKIAEKLCESLSNTLSMEIAFGKLDKLNDLKKYTCSVSIGITVFLGNKKTQDELLSQADDAMYLAKKAGGNQVCFYSKPVSP</sequence>
<evidence type="ECO:0000259" key="3">
    <source>
        <dbReference type="PROSITE" id="PS50113"/>
    </source>
</evidence>
<dbReference type="Pfam" id="PF00990">
    <property type="entry name" value="GGDEF"/>
    <property type="match status" value="1"/>
</dbReference>
<proteinExistence type="predicted"/>
<keyword evidence="2" id="KW-0472">Membrane</keyword>
<evidence type="ECO:0000256" key="1">
    <source>
        <dbReference type="SAM" id="Coils"/>
    </source>
</evidence>
<protein>
    <submittedName>
        <fullName evidence="5">PAS domain S-box-containing protein/diguanylate cyclase (GGDEF) domain-containing protein</fullName>
    </submittedName>
</protein>
<dbReference type="InterPro" id="IPR001610">
    <property type="entry name" value="PAC"/>
</dbReference>
<feature type="transmembrane region" description="Helical" evidence="2">
    <location>
        <begin position="123"/>
        <end position="141"/>
    </location>
</feature>
<dbReference type="InterPro" id="IPR029787">
    <property type="entry name" value="Nucleotide_cyclase"/>
</dbReference>
<keyword evidence="2" id="KW-0812">Transmembrane</keyword>
<keyword evidence="2" id="KW-1133">Transmembrane helix</keyword>
<dbReference type="InterPro" id="IPR035965">
    <property type="entry name" value="PAS-like_dom_sf"/>
</dbReference>
<feature type="transmembrane region" description="Helical" evidence="2">
    <location>
        <begin position="153"/>
        <end position="174"/>
    </location>
</feature>
<feature type="transmembrane region" description="Helical" evidence="2">
    <location>
        <begin position="39"/>
        <end position="59"/>
    </location>
</feature>
<organism evidence="5 6">
    <name type="scientific">Polynucleobacter kasalickyi</name>
    <dbReference type="NCBI Taxonomy" id="1938817"/>
    <lineage>
        <taxon>Bacteria</taxon>
        <taxon>Pseudomonadati</taxon>
        <taxon>Pseudomonadota</taxon>
        <taxon>Betaproteobacteria</taxon>
        <taxon>Burkholderiales</taxon>
        <taxon>Burkholderiaceae</taxon>
        <taxon>Polynucleobacter</taxon>
    </lineage>
</organism>
<dbReference type="NCBIfam" id="TIGR00229">
    <property type="entry name" value="sensory_box"/>
    <property type="match status" value="1"/>
</dbReference>
<dbReference type="SUPFAM" id="SSF55785">
    <property type="entry name" value="PYP-like sensor domain (PAS domain)"/>
    <property type="match status" value="1"/>
</dbReference>
<dbReference type="PROSITE" id="PS50887">
    <property type="entry name" value="GGDEF"/>
    <property type="match status" value="1"/>
</dbReference>
<dbReference type="SMART" id="SM00267">
    <property type="entry name" value="GGDEF"/>
    <property type="match status" value="1"/>
</dbReference>
<dbReference type="InterPro" id="IPR000160">
    <property type="entry name" value="GGDEF_dom"/>
</dbReference>
<dbReference type="PANTHER" id="PTHR46663">
    <property type="entry name" value="DIGUANYLATE CYCLASE DGCT-RELATED"/>
    <property type="match status" value="1"/>
</dbReference>
<dbReference type="Proteomes" id="UP000192708">
    <property type="component" value="Unassembled WGS sequence"/>
</dbReference>